<organism evidence="11 12">
    <name type="scientific">Beggiatoa alba B18LD</name>
    <dbReference type="NCBI Taxonomy" id="395493"/>
    <lineage>
        <taxon>Bacteria</taxon>
        <taxon>Pseudomonadati</taxon>
        <taxon>Pseudomonadota</taxon>
        <taxon>Gammaproteobacteria</taxon>
        <taxon>Thiotrichales</taxon>
        <taxon>Thiotrichaceae</taxon>
        <taxon>Beggiatoa</taxon>
    </lineage>
</organism>
<keyword evidence="10" id="KW-0732">Signal</keyword>
<feature type="compositionally biased region" description="Basic and acidic residues" evidence="9">
    <location>
        <begin position="449"/>
        <end position="466"/>
    </location>
</feature>
<keyword evidence="4" id="KW-1134">Transmembrane beta strand</keyword>
<dbReference type="Pfam" id="PF02321">
    <property type="entry name" value="OEP"/>
    <property type="match status" value="2"/>
</dbReference>
<dbReference type="Proteomes" id="UP000005744">
    <property type="component" value="Unassembled WGS sequence"/>
</dbReference>
<keyword evidence="7" id="KW-0998">Cell outer membrane</keyword>
<feature type="region of interest" description="Disordered" evidence="9">
    <location>
        <begin position="442"/>
        <end position="466"/>
    </location>
</feature>
<dbReference type="GO" id="GO:0015562">
    <property type="term" value="F:efflux transmembrane transporter activity"/>
    <property type="evidence" value="ECO:0007669"/>
    <property type="project" value="InterPro"/>
</dbReference>
<dbReference type="OrthoDB" id="9813458at2"/>
<accession>I3CD88</accession>
<feature type="signal peptide" evidence="10">
    <location>
        <begin position="1"/>
        <end position="22"/>
    </location>
</feature>
<feature type="chain" id="PRO_5003668768" evidence="10">
    <location>
        <begin position="23"/>
        <end position="466"/>
    </location>
</feature>
<dbReference type="Gene3D" id="1.20.1600.10">
    <property type="entry name" value="Outer membrane efflux proteins (OEP)"/>
    <property type="match status" value="1"/>
</dbReference>
<comment type="subcellular location">
    <subcellularLocation>
        <location evidence="1">Cell outer membrane</location>
    </subcellularLocation>
</comment>
<evidence type="ECO:0000256" key="4">
    <source>
        <dbReference type="ARBA" id="ARBA00022452"/>
    </source>
</evidence>
<keyword evidence="6" id="KW-0472">Membrane</keyword>
<dbReference type="GO" id="GO:0009279">
    <property type="term" value="C:cell outer membrane"/>
    <property type="evidence" value="ECO:0007669"/>
    <property type="project" value="UniProtKB-SubCell"/>
</dbReference>
<evidence type="ECO:0000256" key="6">
    <source>
        <dbReference type="ARBA" id="ARBA00023136"/>
    </source>
</evidence>
<dbReference type="PANTHER" id="PTHR30026">
    <property type="entry name" value="OUTER MEMBRANE PROTEIN TOLC"/>
    <property type="match status" value="1"/>
</dbReference>
<keyword evidence="5" id="KW-0812">Transmembrane</keyword>
<evidence type="ECO:0000256" key="7">
    <source>
        <dbReference type="ARBA" id="ARBA00023237"/>
    </source>
</evidence>
<name>I3CD88_9GAMM</name>
<dbReference type="AlphaFoldDB" id="I3CD88"/>
<dbReference type="InterPro" id="IPR010130">
    <property type="entry name" value="T1SS_OMP_TolC"/>
</dbReference>
<protein>
    <submittedName>
        <fullName evidence="11">Type I secretion outer membrane protein, TolC family</fullName>
    </submittedName>
</protein>
<dbReference type="InterPro" id="IPR003423">
    <property type="entry name" value="OMP_efflux"/>
</dbReference>
<gene>
    <name evidence="11" type="ORF">BegalDRAFT_0669</name>
</gene>
<feature type="coiled-coil region" evidence="8">
    <location>
        <begin position="316"/>
        <end position="343"/>
    </location>
</feature>
<dbReference type="GO" id="GO:1990281">
    <property type="term" value="C:efflux pump complex"/>
    <property type="evidence" value="ECO:0007669"/>
    <property type="project" value="TreeGrafter"/>
</dbReference>
<evidence type="ECO:0000256" key="8">
    <source>
        <dbReference type="SAM" id="Coils"/>
    </source>
</evidence>
<evidence type="ECO:0000256" key="10">
    <source>
        <dbReference type="SAM" id="SignalP"/>
    </source>
</evidence>
<sequence length="466" mass="51932">MMYKRLSYLLLTSCLIVPSAQAETLLDLYTLAKENDAQLKISESDRLIALEAKPQANASLLPQVTLGADVTESWNTENWMSGSDTENTSAGYSVSLSYPLYRRDRQILLEQADTGVKVAEATYASQQQALIQRLASAYFNILNAEDNLRFTRGAREAFRRQLDQTQQRFDVGLIAITDVKEAQSGFDQAVADEITAQNTVDQSYETLREITGSYHKLLATLKSDTPLLPPDPQDIDAWTKTALEQNPQIIAQLAAIENARQEVERQRAGNLPTVDLTARHGYSDIIRGDESNFSMSTSNSVGVSLSYSLYEGGAIRSKIREAQQRYVQELDRLEQTRRSIQNQTHTNYLNVLSGISRVKASRQAVESALTALEAIETGFDVGTRTSVDVLNARRDLLDAQRNYSQARYQYVLSTVTLKQSAGLLRLEDLVAINEWLTVPAKTEQPVATEKTDEKTGKETSKKSAKK</sequence>
<dbReference type="RefSeq" id="WP_002683625.1">
    <property type="nucleotide sequence ID" value="NZ_JH600070.1"/>
</dbReference>
<reference evidence="11 12" key="1">
    <citation type="submission" date="2011-11" db="EMBL/GenBank/DDBJ databases">
        <title>Improved High-Quality Draft sequence of Beggiatoa alba B18lD.</title>
        <authorList>
            <consortium name="US DOE Joint Genome Institute"/>
            <person name="Lucas S."/>
            <person name="Han J."/>
            <person name="Lapidus A."/>
            <person name="Cheng J.-F."/>
            <person name="Goodwin L."/>
            <person name="Pitluck S."/>
            <person name="Peters L."/>
            <person name="Mikhailova N."/>
            <person name="Held B."/>
            <person name="Detter J.C."/>
            <person name="Han C."/>
            <person name="Tapia R."/>
            <person name="Land M."/>
            <person name="Hauser L."/>
            <person name="Kyrpides N."/>
            <person name="Ivanova N."/>
            <person name="Pagani I."/>
            <person name="Samuel K."/>
            <person name="Teske A."/>
            <person name="Mueller J."/>
            <person name="Woyke T."/>
        </authorList>
    </citation>
    <scope>NUCLEOTIDE SEQUENCE [LARGE SCALE GENOMIC DNA]</scope>
    <source>
        <strain evidence="11 12">B18LD</strain>
    </source>
</reference>
<dbReference type="EMBL" id="JH600070">
    <property type="protein sequence ID" value="EIJ41581.1"/>
    <property type="molecule type" value="Genomic_DNA"/>
</dbReference>
<evidence type="ECO:0000256" key="9">
    <source>
        <dbReference type="SAM" id="MobiDB-lite"/>
    </source>
</evidence>
<dbReference type="NCBIfam" id="TIGR01844">
    <property type="entry name" value="type_I_sec_TolC"/>
    <property type="match status" value="1"/>
</dbReference>
<evidence type="ECO:0000256" key="3">
    <source>
        <dbReference type="ARBA" id="ARBA00022448"/>
    </source>
</evidence>
<dbReference type="HOGENOM" id="CLU_012817_0_2_6"/>
<keyword evidence="12" id="KW-1185">Reference proteome</keyword>
<dbReference type="GO" id="GO:0015288">
    <property type="term" value="F:porin activity"/>
    <property type="evidence" value="ECO:0007669"/>
    <property type="project" value="TreeGrafter"/>
</dbReference>
<evidence type="ECO:0000313" key="11">
    <source>
        <dbReference type="EMBL" id="EIJ41581.1"/>
    </source>
</evidence>
<dbReference type="SUPFAM" id="SSF56954">
    <property type="entry name" value="Outer membrane efflux proteins (OEP)"/>
    <property type="match status" value="1"/>
</dbReference>
<comment type="similarity">
    <text evidence="2">Belongs to the outer membrane factor (OMF) (TC 1.B.17) family.</text>
</comment>
<proteinExistence type="inferred from homology"/>
<evidence type="ECO:0000313" key="12">
    <source>
        <dbReference type="Proteomes" id="UP000005744"/>
    </source>
</evidence>
<keyword evidence="8" id="KW-0175">Coiled coil</keyword>
<evidence type="ECO:0000256" key="5">
    <source>
        <dbReference type="ARBA" id="ARBA00022692"/>
    </source>
</evidence>
<evidence type="ECO:0000256" key="2">
    <source>
        <dbReference type="ARBA" id="ARBA00007613"/>
    </source>
</evidence>
<dbReference type="PANTHER" id="PTHR30026:SF20">
    <property type="entry name" value="OUTER MEMBRANE PROTEIN TOLC"/>
    <property type="match status" value="1"/>
</dbReference>
<evidence type="ECO:0000256" key="1">
    <source>
        <dbReference type="ARBA" id="ARBA00004442"/>
    </source>
</evidence>
<keyword evidence="3" id="KW-0813">Transport</keyword>
<dbReference type="STRING" id="395493.BegalDRAFT_0669"/>
<dbReference type="InterPro" id="IPR051906">
    <property type="entry name" value="TolC-like"/>
</dbReference>
<dbReference type="eggNOG" id="COG1538">
    <property type="taxonomic scope" value="Bacteria"/>
</dbReference>